<organism evidence="6 7">
    <name type="scientific">Pseudophaeobacter arcticus</name>
    <dbReference type="NCBI Taxonomy" id="385492"/>
    <lineage>
        <taxon>Bacteria</taxon>
        <taxon>Pseudomonadati</taxon>
        <taxon>Pseudomonadota</taxon>
        <taxon>Alphaproteobacteria</taxon>
        <taxon>Rhodobacterales</taxon>
        <taxon>Paracoccaceae</taxon>
        <taxon>Pseudophaeobacter</taxon>
    </lineage>
</organism>
<dbReference type="InterPro" id="IPR036388">
    <property type="entry name" value="WH-like_DNA-bd_sf"/>
</dbReference>
<evidence type="ECO:0000256" key="3">
    <source>
        <dbReference type="ARBA" id="ARBA00023125"/>
    </source>
</evidence>
<dbReference type="Proteomes" id="UP001441944">
    <property type="component" value="Unassembled WGS sequence"/>
</dbReference>
<dbReference type="Gene3D" id="3.40.190.290">
    <property type="match status" value="1"/>
</dbReference>
<dbReference type="SUPFAM" id="SSF46785">
    <property type="entry name" value="Winged helix' DNA-binding domain"/>
    <property type="match status" value="1"/>
</dbReference>
<dbReference type="InterPro" id="IPR036390">
    <property type="entry name" value="WH_DNA-bd_sf"/>
</dbReference>
<feature type="domain" description="HTH lysR-type" evidence="5">
    <location>
        <begin position="3"/>
        <end position="59"/>
    </location>
</feature>
<dbReference type="RefSeq" id="WP_353397528.1">
    <property type="nucleotide sequence ID" value="NZ_BAABWU010000002.1"/>
</dbReference>
<dbReference type="Gene3D" id="1.10.10.10">
    <property type="entry name" value="Winged helix-like DNA-binding domain superfamily/Winged helix DNA-binding domain"/>
    <property type="match status" value="1"/>
</dbReference>
<dbReference type="NCBIfam" id="NF002964">
    <property type="entry name" value="PRK03635.1"/>
    <property type="match status" value="1"/>
</dbReference>
<evidence type="ECO:0000313" key="7">
    <source>
        <dbReference type="Proteomes" id="UP001441944"/>
    </source>
</evidence>
<proteinExistence type="inferred from homology"/>
<keyword evidence="4" id="KW-0804">Transcription</keyword>
<gene>
    <name evidence="6" type="ORF">NBRC116598_09930</name>
</gene>
<dbReference type="NCBIfam" id="TIGR03298">
    <property type="entry name" value="argP"/>
    <property type="match status" value="1"/>
</dbReference>
<keyword evidence="7" id="KW-1185">Reference proteome</keyword>
<dbReference type="InterPro" id="IPR005119">
    <property type="entry name" value="LysR_subst-bd"/>
</dbReference>
<sequence>MQFDPNHLSALAAVLRLGSFEAAAHNLSVTPSAVSQRIKALEERVGTALVKRGLPCTGTDAGLRLAKHAEDVAILEGQVSNALALDQNSPQTPPHLRIAVNADSLATWFISAMAATPGLLFDLVIDDQDHSTDWLKRGEVSAAITSHSAPVTGCNAQPLGAMPYEASASPAFMQKWFGQGITPETLAQAPQLIYNAKDSLQQRWVQQQFGRQITAPCHFIPSTQGFADGAQAGLGWGMNPVQLIEPALNSGALVPLLPNSALKIDLTWQVSRVMASALAPLTRAVLGSAKQYLIQPPRRGE</sequence>
<dbReference type="Pfam" id="PF03466">
    <property type="entry name" value="LysR_substrate"/>
    <property type="match status" value="1"/>
</dbReference>
<dbReference type="InterPro" id="IPR050176">
    <property type="entry name" value="LTTR"/>
</dbReference>
<protein>
    <submittedName>
        <fullName evidence="6">LysR family transcriptional regulator ArgP</fullName>
    </submittedName>
</protein>
<evidence type="ECO:0000313" key="6">
    <source>
        <dbReference type="EMBL" id="GAA6195549.1"/>
    </source>
</evidence>
<reference evidence="6 7" key="1">
    <citation type="submission" date="2024-04" db="EMBL/GenBank/DDBJ databases">
        <title>Draft genome sequence of Pseudophaeobacter arcticus NBRC 116598.</title>
        <authorList>
            <person name="Miyakawa T."/>
            <person name="Kusuya Y."/>
            <person name="Miura T."/>
        </authorList>
    </citation>
    <scope>NUCLEOTIDE SEQUENCE [LARGE SCALE GENOMIC DNA]</scope>
    <source>
        <strain evidence="6 7">SU-CL00105</strain>
    </source>
</reference>
<accession>A0ABQ0AI86</accession>
<name>A0ABQ0AI86_9RHOB</name>
<evidence type="ECO:0000256" key="2">
    <source>
        <dbReference type="ARBA" id="ARBA00023015"/>
    </source>
</evidence>
<comment type="similarity">
    <text evidence="1">Belongs to the LysR transcriptional regulatory family.</text>
</comment>
<dbReference type="PANTHER" id="PTHR30579">
    <property type="entry name" value="TRANSCRIPTIONAL REGULATOR"/>
    <property type="match status" value="1"/>
</dbReference>
<dbReference type="InterPro" id="IPR017685">
    <property type="entry name" value="ArgP"/>
</dbReference>
<dbReference type="SUPFAM" id="SSF53850">
    <property type="entry name" value="Periplasmic binding protein-like II"/>
    <property type="match status" value="1"/>
</dbReference>
<dbReference type="EMBL" id="BAABWU010000002">
    <property type="protein sequence ID" value="GAA6195549.1"/>
    <property type="molecule type" value="Genomic_DNA"/>
</dbReference>
<dbReference type="NCBIfam" id="NF009888">
    <property type="entry name" value="PRK13348.1"/>
    <property type="match status" value="1"/>
</dbReference>
<dbReference type="PANTHER" id="PTHR30579:SF2">
    <property type="entry name" value="HTH-TYPE TRANSCRIPTIONAL REGULATOR ARGP"/>
    <property type="match status" value="1"/>
</dbReference>
<dbReference type="InterPro" id="IPR000847">
    <property type="entry name" value="LysR_HTH_N"/>
</dbReference>
<keyword evidence="3" id="KW-0238">DNA-binding</keyword>
<evidence type="ECO:0000259" key="5">
    <source>
        <dbReference type="PROSITE" id="PS50931"/>
    </source>
</evidence>
<evidence type="ECO:0000256" key="1">
    <source>
        <dbReference type="ARBA" id="ARBA00009437"/>
    </source>
</evidence>
<dbReference type="Pfam" id="PF00126">
    <property type="entry name" value="HTH_1"/>
    <property type="match status" value="1"/>
</dbReference>
<evidence type="ECO:0000256" key="4">
    <source>
        <dbReference type="ARBA" id="ARBA00023163"/>
    </source>
</evidence>
<keyword evidence="2" id="KW-0805">Transcription regulation</keyword>
<comment type="caution">
    <text evidence="6">The sequence shown here is derived from an EMBL/GenBank/DDBJ whole genome shotgun (WGS) entry which is preliminary data.</text>
</comment>
<dbReference type="PROSITE" id="PS50931">
    <property type="entry name" value="HTH_LYSR"/>
    <property type="match status" value="1"/>
</dbReference>